<gene>
    <name evidence="2" type="ORF">GCM10009777_01680</name>
</gene>
<evidence type="ECO:0000256" key="1">
    <source>
        <dbReference type="SAM" id="MobiDB-lite"/>
    </source>
</evidence>
<dbReference type="PROSITE" id="PS51257">
    <property type="entry name" value="PROKAR_LIPOPROTEIN"/>
    <property type="match status" value="1"/>
</dbReference>
<evidence type="ECO:0008006" key="4">
    <source>
        <dbReference type="Google" id="ProtNLM"/>
    </source>
</evidence>
<dbReference type="EMBL" id="BAAAOH010000001">
    <property type="protein sequence ID" value="GAA1973236.1"/>
    <property type="molecule type" value="Genomic_DNA"/>
</dbReference>
<organism evidence="2 3">
    <name type="scientific">Microbacterium pumilum</name>
    <dbReference type="NCBI Taxonomy" id="344165"/>
    <lineage>
        <taxon>Bacteria</taxon>
        <taxon>Bacillati</taxon>
        <taxon>Actinomycetota</taxon>
        <taxon>Actinomycetes</taxon>
        <taxon>Micrococcales</taxon>
        <taxon>Microbacteriaceae</taxon>
        <taxon>Microbacterium</taxon>
    </lineage>
</organism>
<protein>
    <recommendedName>
        <fullName evidence="4">P/Homo B domain-containing protein</fullName>
    </recommendedName>
</protein>
<comment type="caution">
    <text evidence="2">The sequence shown here is derived from an EMBL/GenBank/DDBJ whole genome shotgun (WGS) entry which is preliminary data.</text>
</comment>
<feature type="compositionally biased region" description="Polar residues" evidence="1">
    <location>
        <begin position="36"/>
        <end position="46"/>
    </location>
</feature>
<evidence type="ECO:0000313" key="3">
    <source>
        <dbReference type="Proteomes" id="UP001500326"/>
    </source>
</evidence>
<reference evidence="3" key="1">
    <citation type="journal article" date="2019" name="Int. J. Syst. Evol. Microbiol.">
        <title>The Global Catalogue of Microorganisms (GCM) 10K type strain sequencing project: providing services to taxonomists for standard genome sequencing and annotation.</title>
        <authorList>
            <consortium name="The Broad Institute Genomics Platform"/>
            <consortium name="The Broad Institute Genome Sequencing Center for Infectious Disease"/>
            <person name="Wu L."/>
            <person name="Ma J."/>
        </authorList>
    </citation>
    <scope>NUCLEOTIDE SEQUENCE [LARGE SCALE GENOMIC DNA]</scope>
    <source>
        <strain evidence="3">JCM 14902</strain>
    </source>
</reference>
<name>A0ABP5D6F2_9MICO</name>
<accession>A0ABP5D6F2</accession>
<evidence type="ECO:0000313" key="2">
    <source>
        <dbReference type="EMBL" id="GAA1973236.1"/>
    </source>
</evidence>
<feature type="region of interest" description="Disordered" evidence="1">
    <location>
        <begin position="35"/>
        <end position="77"/>
    </location>
</feature>
<proteinExistence type="predicted"/>
<sequence>MLRKTGDVRHSMRLTGLALVVAGILALAGCVGSAESAPTPSGSSSGEAPEDAPILGGPGVPECQPPSPSFGSEVQGTASEGVTAYGLTFGPDADAIVASDESMKMVVRMTGSGPLAVHVIAPDGSERLLDWGPELHGGSNFERPGQEWGIGFTFDEAGCWQVAFERGEADRADFWFDVKG</sequence>
<dbReference type="Proteomes" id="UP001500326">
    <property type="component" value="Unassembled WGS sequence"/>
</dbReference>
<keyword evidence="3" id="KW-1185">Reference proteome</keyword>
<dbReference type="RefSeq" id="WP_344057599.1">
    <property type="nucleotide sequence ID" value="NZ_BAAAOH010000001.1"/>
</dbReference>